<name>A0A3D8LAS3_9BACT</name>
<dbReference type="PROSITE" id="PS50222">
    <property type="entry name" value="EF_HAND_2"/>
    <property type="match status" value="2"/>
</dbReference>
<gene>
    <name evidence="3" type="ORF">DXT99_13815</name>
</gene>
<dbReference type="Pfam" id="PF13202">
    <property type="entry name" value="EF-hand_5"/>
    <property type="match status" value="2"/>
</dbReference>
<dbReference type="InterPro" id="IPR002048">
    <property type="entry name" value="EF_hand_dom"/>
</dbReference>
<reference evidence="4" key="1">
    <citation type="submission" date="2018-08" db="EMBL/GenBank/DDBJ databases">
        <authorList>
            <person name="Liu Z.-W."/>
            <person name="Du Z.-J."/>
        </authorList>
    </citation>
    <scope>NUCLEOTIDE SEQUENCE [LARGE SCALE GENOMIC DNA]</scope>
    <source>
        <strain evidence="4">H4X</strain>
    </source>
</reference>
<feature type="domain" description="EF-hand" evidence="2">
    <location>
        <begin position="78"/>
        <end position="113"/>
    </location>
</feature>
<organism evidence="3 4">
    <name type="scientific">Pontibacter diazotrophicus</name>
    <dbReference type="NCBI Taxonomy" id="1400979"/>
    <lineage>
        <taxon>Bacteria</taxon>
        <taxon>Pseudomonadati</taxon>
        <taxon>Bacteroidota</taxon>
        <taxon>Cytophagia</taxon>
        <taxon>Cytophagales</taxon>
        <taxon>Hymenobacteraceae</taxon>
        <taxon>Pontibacter</taxon>
    </lineage>
</organism>
<dbReference type="PROSITE" id="PS51257">
    <property type="entry name" value="PROKAR_LIPOPROTEIN"/>
    <property type="match status" value="1"/>
</dbReference>
<accession>A0A3D8LAS3</accession>
<dbReference type="Proteomes" id="UP000256708">
    <property type="component" value="Unassembled WGS sequence"/>
</dbReference>
<dbReference type="RefSeq" id="WP_115566157.1">
    <property type="nucleotide sequence ID" value="NZ_QRGR01000014.1"/>
</dbReference>
<dbReference type="Gene3D" id="1.10.238.10">
    <property type="entry name" value="EF-hand"/>
    <property type="match status" value="2"/>
</dbReference>
<proteinExistence type="predicted"/>
<sequence length="190" mass="21912">MKKNKTYTLKALRNGCCFLLVAGMAACNGETEVVEDNAYTDDVALATADTWDRDEYYSDFTATTYYEDWDKNDDNLLDEEEFTAGFYETFDQNNDGRVSQEEWTNVVSDFGIDALADWQAWDTDGDGFIDRAEFDADFAGMGWYGAWDTDDDNRITEREYTDGVFAIWDKNDDNELDETEFMSYSTYYGD</sequence>
<keyword evidence="4" id="KW-1185">Reference proteome</keyword>
<dbReference type="AlphaFoldDB" id="A0A3D8LAS3"/>
<comment type="caution">
    <text evidence="3">The sequence shown here is derived from an EMBL/GenBank/DDBJ whole genome shotgun (WGS) entry which is preliminary data.</text>
</comment>
<evidence type="ECO:0000256" key="1">
    <source>
        <dbReference type="SAM" id="SignalP"/>
    </source>
</evidence>
<protein>
    <recommendedName>
        <fullName evidence="2">EF-hand domain-containing protein</fullName>
    </recommendedName>
</protein>
<feature type="chain" id="PRO_5017777924" description="EF-hand domain-containing protein" evidence="1">
    <location>
        <begin position="26"/>
        <end position="190"/>
    </location>
</feature>
<evidence type="ECO:0000313" key="3">
    <source>
        <dbReference type="EMBL" id="RDV14477.1"/>
    </source>
</evidence>
<evidence type="ECO:0000259" key="2">
    <source>
        <dbReference type="PROSITE" id="PS50222"/>
    </source>
</evidence>
<dbReference type="InterPro" id="IPR011992">
    <property type="entry name" value="EF-hand-dom_pair"/>
</dbReference>
<feature type="domain" description="EF-hand" evidence="2">
    <location>
        <begin position="118"/>
        <end position="144"/>
    </location>
</feature>
<evidence type="ECO:0000313" key="4">
    <source>
        <dbReference type="Proteomes" id="UP000256708"/>
    </source>
</evidence>
<dbReference type="OrthoDB" id="852195at2"/>
<keyword evidence="1" id="KW-0732">Signal</keyword>
<feature type="signal peptide" evidence="1">
    <location>
        <begin position="1"/>
        <end position="25"/>
    </location>
</feature>
<dbReference type="GO" id="GO:0005509">
    <property type="term" value="F:calcium ion binding"/>
    <property type="evidence" value="ECO:0007669"/>
    <property type="project" value="InterPro"/>
</dbReference>
<dbReference type="PROSITE" id="PS00018">
    <property type="entry name" value="EF_HAND_1"/>
    <property type="match status" value="3"/>
</dbReference>
<dbReference type="InterPro" id="IPR018247">
    <property type="entry name" value="EF_Hand_1_Ca_BS"/>
</dbReference>
<dbReference type="SUPFAM" id="SSF47473">
    <property type="entry name" value="EF-hand"/>
    <property type="match status" value="1"/>
</dbReference>
<dbReference type="EMBL" id="QRGR01000014">
    <property type="protein sequence ID" value="RDV14477.1"/>
    <property type="molecule type" value="Genomic_DNA"/>
</dbReference>